<dbReference type="AlphaFoldDB" id="A0A0F8Z0G9"/>
<reference evidence="2" key="1">
    <citation type="journal article" date="2015" name="Nature">
        <title>Complex archaea that bridge the gap between prokaryotes and eukaryotes.</title>
        <authorList>
            <person name="Spang A."/>
            <person name="Saw J.H."/>
            <person name="Jorgensen S.L."/>
            <person name="Zaremba-Niedzwiedzka K."/>
            <person name="Martijn J."/>
            <person name="Lind A.E."/>
            <person name="van Eijk R."/>
            <person name="Schleper C."/>
            <person name="Guy L."/>
            <person name="Ettema T.J."/>
        </authorList>
    </citation>
    <scope>NUCLEOTIDE SEQUENCE</scope>
</reference>
<feature type="region of interest" description="Disordered" evidence="1">
    <location>
        <begin position="1"/>
        <end position="34"/>
    </location>
</feature>
<evidence type="ECO:0000313" key="2">
    <source>
        <dbReference type="EMBL" id="KKK53676.1"/>
    </source>
</evidence>
<gene>
    <name evidence="2" type="ORF">LCGC14_3092400</name>
</gene>
<proteinExistence type="predicted"/>
<dbReference type="EMBL" id="LAZR01066383">
    <property type="protein sequence ID" value="KKK53676.1"/>
    <property type="molecule type" value="Genomic_DNA"/>
</dbReference>
<protein>
    <submittedName>
        <fullName evidence="2">Uncharacterized protein</fullName>
    </submittedName>
</protein>
<sequence>MEETAVKYEDAFGKEQKDTSNMKGIPAMSPPEVHDYMRDLGRDWTGQGLGMELVVG</sequence>
<evidence type="ECO:0000256" key="1">
    <source>
        <dbReference type="SAM" id="MobiDB-lite"/>
    </source>
</evidence>
<organism evidence="2">
    <name type="scientific">marine sediment metagenome</name>
    <dbReference type="NCBI Taxonomy" id="412755"/>
    <lineage>
        <taxon>unclassified sequences</taxon>
        <taxon>metagenomes</taxon>
        <taxon>ecological metagenomes</taxon>
    </lineage>
</organism>
<comment type="caution">
    <text evidence="2">The sequence shown here is derived from an EMBL/GenBank/DDBJ whole genome shotgun (WGS) entry which is preliminary data.</text>
</comment>
<accession>A0A0F8Z0G9</accession>
<name>A0A0F8Z0G9_9ZZZZ</name>
<feature type="compositionally biased region" description="Basic and acidic residues" evidence="1">
    <location>
        <begin position="1"/>
        <end position="20"/>
    </location>
</feature>